<name>A0A833SCB0_PHYIN</name>
<sequence length="386" mass="43129">MEWDTLYPPRGQHLSDSIVGRAVVRSGVRRLPSAQFCFEEHETGADAVTATQYNSQWGASSNIDVTVISSMSTRSHGFTKTRSKTTVKQLITSTPNVQSADTPGCQLKDEHMKLITVNGKIPAHKITPDLVEGLFRLDSKRRQQRRATQSRYRKKKSDRAAGLSIDTHRLKEEIKQLELQRNDLISRIPSESTPWGVVVEYYRLFRHGSKVPALTTESHNAMSTWCSKEAQIQAHFLYRAMAPDVSVNSGDGVNALLQEWRQLPQTGGDVTVNLVRLEYDERATILATVRVYVTITAEMLHFSFPQLVDATNAHDRYSPVAKKILGKQLVIPVTVRFEWDGSTAQVTGIYFCPDLITPLMKILGNLNDVSLALDNPHLASRASTAS</sequence>
<dbReference type="CDD" id="cd14686">
    <property type="entry name" value="bZIP"/>
    <property type="match status" value="1"/>
</dbReference>
<protein>
    <recommendedName>
        <fullName evidence="5">BZIP domain-containing protein</fullName>
    </recommendedName>
</protein>
<comment type="caution">
    <text evidence="2">The sequence shown here is derived from an EMBL/GenBank/DDBJ whole genome shotgun (WGS) entry which is preliminary data.</text>
</comment>
<keyword evidence="4" id="KW-1185">Reference proteome</keyword>
<accession>A0A833SCB0</accession>
<dbReference type="EMBL" id="JAACNO010003025">
    <property type="protein sequence ID" value="KAF4128983.1"/>
    <property type="molecule type" value="Genomic_DNA"/>
</dbReference>
<evidence type="ECO:0008006" key="5">
    <source>
        <dbReference type="Google" id="ProtNLM"/>
    </source>
</evidence>
<evidence type="ECO:0000313" key="4">
    <source>
        <dbReference type="Proteomes" id="UP000602510"/>
    </source>
</evidence>
<organism evidence="2 4">
    <name type="scientific">Phytophthora infestans</name>
    <name type="common">Potato late blight agent</name>
    <name type="synonym">Botrytis infestans</name>
    <dbReference type="NCBI Taxonomy" id="4787"/>
    <lineage>
        <taxon>Eukaryota</taxon>
        <taxon>Sar</taxon>
        <taxon>Stramenopiles</taxon>
        <taxon>Oomycota</taxon>
        <taxon>Peronosporomycetes</taxon>
        <taxon>Peronosporales</taxon>
        <taxon>Peronosporaceae</taxon>
        <taxon>Phytophthora</taxon>
    </lineage>
</organism>
<reference evidence="2" key="1">
    <citation type="submission" date="2020-04" db="EMBL/GenBank/DDBJ databases">
        <title>Hybrid Assembly of Korean Phytophthora infestans isolates.</title>
        <authorList>
            <person name="Prokchorchik M."/>
            <person name="Lee Y."/>
            <person name="Seo J."/>
            <person name="Cho J.-H."/>
            <person name="Park Y.-E."/>
            <person name="Jang D.-C."/>
            <person name="Im J.-S."/>
            <person name="Choi J.-G."/>
            <person name="Park H.-J."/>
            <person name="Lee G.-B."/>
            <person name="Lee Y.-G."/>
            <person name="Hong S.-Y."/>
            <person name="Cho K."/>
            <person name="Sohn K.H."/>
        </authorList>
    </citation>
    <scope>NUCLEOTIDE SEQUENCE</scope>
    <source>
        <strain evidence="2">KR_1_A1</strain>
        <strain evidence="3">KR_2_A2</strain>
    </source>
</reference>
<evidence type="ECO:0000313" key="2">
    <source>
        <dbReference type="EMBL" id="KAF4045567.1"/>
    </source>
</evidence>
<evidence type="ECO:0000313" key="3">
    <source>
        <dbReference type="EMBL" id="KAF4128983.1"/>
    </source>
</evidence>
<feature type="region of interest" description="Disordered" evidence="1">
    <location>
        <begin position="141"/>
        <end position="162"/>
    </location>
</feature>
<dbReference type="Proteomes" id="UP000704712">
    <property type="component" value="Unassembled WGS sequence"/>
</dbReference>
<dbReference type="AlphaFoldDB" id="A0A833SCB0"/>
<dbReference type="EMBL" id="WSZM01000043">
    <property type="protein sequence ID" value="KAF4045567.1"/>
    <property type="molecule type" value="Genomic_DNA"/>
</dbReference>
<evidence type="ECO:0000256" key="1">
    <source>
        <dbReference type="SAM" id="MobiDB-lite"/>
    </source>
</evidence>
<gene>
    <name evidence="2" type="ORF">GN244_ATG02015</name>
    <name evidence="3" type="ORF">GN958_ATG21814</name>
</gene>
<proteinExistence type="predicted"/>
<dbReference type="Proteomes" id="UP000602510">
    <property type="component" value="Unassembled WGS sequence"/>
</dbReference>